<comment type="pathway">
    <text evidence="2">Cofactor biosynthesis; NAD(+) biosynthesis; iminoaspartate from L-aspartate (oxidase route): step 1/1.</text>
</comment>
<feature type="domain" description="Fumarate reductase/succinate dehydrogenase flavoprotein-like C-terminal" evidence="11">
    <location>
        <begin position="458"/>
        <end position="495"/>
    </location>
</feature>
<dbReference type="AlphaFoldDB" id="A0A512IPY4"/>
<keyword evidence="5" id="KW-0285">Flavoprotein</keyword>
<dbReference type="Gene3D" id="3.90.700.10">
    <property type="entry name" value="Succinate dehydrogenase/fumarate reductase flavoprotein, catalytic domain"/>
    <property type="match status" value="1"/>
</dbReference>
<dbReference type="PRINTS" id="PR00368">
    <property type="entry name" value="FADPNR"/>
</dbReference>
<comment type="similarity">
    <text evidence="3">Belongs to the FAD-dependent oxidoreductase 2 family. NadB subfamily.</text>
</comment>
<evidence type="ECO:0000256" key="3">
    <source>
        <dbReference type="ARBA" id="ARBA00008562"/>
    </source>
</evidence>
<dbReference type="NCBIfam" id="NF005701">
    <property type="entry name" value="PRK07512.1"/>
    <property type="match status" value="1"/>
</dbReference>
<dbReference type="GO" id="GO:0008734">
    <property type="term" value="F:L-aspartate oxidase activity"/>
    <property type="evidence" value="ECO:0007669"/>
    <property type="project" value="UniProtKB-EC"/>
</dbReference>
<dbReference type="InterPro" id="IPR015939">
    <property type="entry name" value="Fum_Rdtase/Succ_DH_flav-like_C"/>
</dbReference>
<dbReference type="Pfam" id="PF02910">
    <property type="entry name" value="Succ_DH_flav_C"/>
    <property type="match status" value="1"/>
</dbReference>
<evidence type="ECO:0000256" key="4">
    <source>
        <dbReference type="ARBA" id="ARBA00012173"/>
    </source>
</evidence>
<comment type="caution">
    <text evidence="12">The sequence shown here is derived from an EMBL/GenBank/DDBJ whole genome shotgun (WGS) entry which is preliminary data.</text>
</comment>
<keyword evidence="7" id="KW-0274">FAD</keyword>
<dbReference type="EC" id="1.4.3.16" evidence="4"/>
<sequence length="518" mass="52070">MSIVSRSPADRVIVVGAGVAGLATALRLAPRPVTIVTAAPLGNGTATGWAQGGIAASIGPDDAPSLHAADTEAAGAGLTEPDVALHVAGAAPALIDWLVGLGVAFDRDADGSLALGLEAAHSRRRIVRGRGDSTGATVLEGLVRAVRATPSIEVLVAEAKALMQDANGAVRGLVCASDGAAFRLPARAVVLATGGVGGLYAATTNPRGAIGSGLLLAARAGATLRDLEFVQFHPTAIAAGADPMPLATEALRGEGAVLVDGAGERVMAGISGGDLAPRDVVARGIFQALSGGRDVFLDARGDLGRSMTRRFPTVAGLCAGVGIDPALQPIPVRPAAHYHMGGVLVDAGGRTDVPGLWACGEVASTGLHGANRLASNSLLEALAFAGPIAASIEGVSASAMFGDAASAPRRQGDDGRALAEVRALMDRRVGVVRDEAGLREAIARLHVLAEGGSDAALTGLMIAVCALSRQESRGAHWRSDFSGQAARYHTATTLAEVLRVAAERAGARERVSSEAVSG</sequence>
<evidence type="ECO:0000256" key="6">
    <source>
        <dbReference type="ARBA" id="ARBA00022642"/>
    </source>
</evidence>
<dbReference type="SUPFAM" id="SSF56425">
    <property type="entry name" value="Succinate dehydrogenase/fumarate reductase flavoprotein, catalytic domain"/>
    <property type="match status" value="1"/>
</dbReference>
<dbReference type="PANTHER" id="PTHR42716">
    <property type="entry name" value="L-ASPARTATE OXIDASE"/>
    <property type="match status" value="1"/>
</dbReference>
<feature type="domain" description="FAD-dependent oxidoreductase 2 FAD-binding" evidence="10">
    <location>
        <begin position="12"/>
        <end position="378"/>
    </location>
</feature>
<evidence type="ECO:0000313" key="12">
    <source>
        <dbReference type="EMBL" id="GEO99767.1"/>
    </source>
</evidence>
<dbReference type="InterPro" id="IPR003953">
    <property type="entry name" value="FAD-dep_OxRdtase_2_FAD-bd"/>
</dbReference>
<dbReference type="Pfam" id="PF00890">
    <property type="entry name" value="FAD_binding_2"/>
    <property type="match status" value="1"/>
</dbReference>
<keyword evidence="6" id="KW-0662">Pyridine nucleotide biosynthesis</keyword>
<dbReference type="Gene3D" id="3.50.50.60">
    <property type="entry name" value="FAD/NAD(P)-binding domain"/>
    <property type="match status" value="1"/>
</dbReference>
<dbReference type="EMBL" id="BJZT01000022">
    <property type="protein sequence ID" value="GEO99767.1"/>
    <property type="molecule type" value="Genomic_DNA"/>
</dbReference>
<dbReference type="OrthoDB" id="9806724at2"/>
<evidence type="ECO:0000256" key="9">
    <source>
        <dbReference type="ARBA" id="ARBA00048305"/>
    </source>
</evidence>
<comment type="cofactor">
    <cofactor evidence="1">
        <name>FAD</name>
        <dbReference type="ChEBI" id="CHEBI:57692"/>
    </cofactor>
</comment>
<dbReference type="InterPro" id="IPR036188">
    <property type="entry name" value="FAD/NAD-bd_sf"/>
</dbReference>
<keyword evidence="13" id="KW-1185">Reference proteome</keyword>
<dbReference type="PANTHER" id="PTHR42716:SF2">
    <property type="entry name" value="L-ASPARTATE OXIDASE, CHLOROPLASTIC"/>
    <property type="match status" value="1"/>
</dbReference>
<evidence type="ECO:0000259" key="10">
    <source>
        <dbReference type="Pfam" id="PF00890"/>
    </source>
</evidence>
<evidence type="ECO:0000256" key="1">
    <source>
        <dbReference type="ARBA" id="ARBA00001974"/>
    </source>
</evidence>
<dbReference type="RefSeq" id="WP_147078652.1">
    <property type="nucleotide sequence ID" value="NZ_BJZT01000022.1"/>
</dbReference>
<dbReference type="InterPro" id="IPR027477">
    <property type="entry name" value="Succ_DH/fumarate_Rdtase_cat_sf"/>
</dbReference>
<dbReference type="SUPFAM" id="SSF46977">
    <property type="entry name" value="Succinate dehydrogenase/fumarate reductase flavoprotein C-terminal domain"/>
    <property type="match status" value="1"/>
</dbReference>
<dbReference type="Gene3D" id="1.20.58.100">
    <property type="entry name" value="Fumarate reductase/succinate dehydrogenase flavoprotein-like, C-terminal domain"/>
    <property type="match status" value="1"/>
</dbReference>
<reference evidence="12 13" key="1">
    <citation type="submission" date="2019-07" db="EMBL/GenBank/DDBJ databases">
        <title>Whole genome shotgun sequence of Methylobacterium haplocladii NBRC 107714.</title>
        <authorList>
            <person name="Hosoyama A."/>
            <person name="Uohara A."/>
            <person name="Ohji S."/>
            <person name="Ichikawa N."/>
        </authorList>
    </citation>
    <scope>NUCLEOTIDE SEQUENCE [LARGE SCALE GENOMIC DNA]</scope>
    <source>
        <strain evidence="12 13">NBRC 107714</strain>
    </source>
</reference>
<dbReference type="SUPFAM" id="SSF51905">
    <property type="entry name" value="FAD/NAD(P)-binding domain"/>
    <property type="match status" value="1"/>
</dbReference>
<protein>
    <recommendedName>
        <fullName evidence="4">L-aspartate oxidase</fullName>
        <ecNumber evidence="4">1.4.3.16</ecNumber>
    </recommendedName>
</protein>
<evidence type="ECO:0000256" key="5">
    <source>
        <dbReference type="ARBA" id="ARBA00022630"/>
    </source>
</evidence>
<evidence type="ECO:0000256" key="8">
    <source>
        <dbReference type="ARBA" id="ARBA00023002"/>
    </source>
</evidence>
<evidence type="ECO:0000256" key="2">
    <source>
        <dbReference type="ARBA" id="ARBA00004950"/>
    </source>
</evidence>
<keyword evidence="8" id="KW-0560">Oxidoreductase</keyword>
<dbReference type="InterPro" id="IPR005288">
    <property type="entry name" value="NadB"/>
</dbReference>
<gene>
    <name evidence="12" type="ORF">MHA02_21550</name>
</gene>
<dbReference type="Proteomes" id="UP000321258">
    <property type="component" value="Unassembled WGS sequence"/>
</dbReference>
<dbReference type="GO" id="GO:0034628">
    <property type="term" value="P:'de novo' NAD+ biosynthetic process from L-aspartate"/>
    <property type="evidence" value="ECO:0007669"/>
    <property type="project" value="TreeGrafter"/>
</dbReference>
<dbReference type="UniPathway" id="UPA00253">
    <property type="reaction ID" value="UER00326"/>
</dbReference>
<proteinExistence type="inferred from homology"/>
<accession>A0A512IPY4</accession>
<evidence type="ECO:0000259" key="11">
    <source>
        <dbReference type="Pfam" id="PF02910"/>
    </source>
</evidence>
<name>A0A512IPY4_9HYPH</name>
<organism evidence="12 13">
    <name type="scientific">Methylobacterium haplocladii</name>
    <dbReference type="NCBI Taxonomy" id="1176176"/>
    <lineage>
        <taxon>Bacteria</taxon>
        <taxon>Pseudomonadati</taxon>
        <taxon>Pseudomonadota</taxon>
        <taxon>Alphaproteobacteria</taxon>
        <taxon>Hyphomicrobiales</taxon>
        <taxon>Methylobacteriaceae</taxon>
        <taxon>Methylobacterium</taxon>
    </lineage>
</organism>
<comment type="catalytic activity">
    <reaction evidence="9">
        <text>L-aspartate + O2 = iminosuccinate + H2O2</text>
        <dbReference type="Rhea" id="RHEA:25876"/>
        <dbReference type="ChEBI" id="CHEBI:15379"/>
        <dbReference type="ChEBI" id="CHEBI:16240"/>
        <dbReference type="ChEBI" id="CHEBI:29991"/>
        <dbReference type="ChEBI" id="CHEBI:77875"/>
        <dbReference type="EC" id="1.4.3.16"/>
    </reaction>
    <physiologicalReaction direction="left-to-right" evidence="9">
        <dbReference type="Rhea" id="RHEA:25877"/>
    </physiologicalReaction>
</comment>
<dbReference type="InterPro" id="IPR037099">
    <property type="entry name" value="Fum_R/Succ_DH_flav-like_C_sf"/>
</dbReference>
<evidence type="ECO:0000313" key="13">
    <source>
        <dbReference type="Proteomes" id="UP000321258"/>
    </source>
</evidence>
<evidence type="ECO:0000256" key="7">
    <source>
        <dbReference type="ARBA" id="ARBA00022827"/>
    </source>
</evidence>